<dbReference type="RefSeq" id="WP_345516175.1">
    <property type="nucleotide sequence ID" value="NZ_BAAAXD010000035.1"/>
</dbReference>
<evidence type="ECO:0000259" key="2">
    <source>
        <dbReference type="PROSITE" id="PS50994"/>
    </source>
</evidence>
<name>A0ABV5R1Z6_9ACTN</name>
<accession>A0ABV5R1Z6</accession>
<dbReference type="Gene3D" id="3.30.420.10">
    <property type="entry name" value="Ribonuclease H-like superfamily/Ribonuclease H"/>
    <property type="match status" value="1"/>
</dbReference>
<sequence>MSEVYAFIEAEKTTHHVALLGRLLKVARSSFYAWLAGEQARADRRAADDALAHEITVLHIASRCTYGVPRIHAELRRLDRRVNRERVERIMRERGIAGATRRKRRPLTRPAKRAVPAADLIGRGFTAGAPGRKLVGDITYIPTGEGRLYLATWLDLATREIVGYSMVDHHRACPVVDALTMAAGRGRLQPSCIAHSDRGSEYTSDELRREIRRLGLRQSMGRTGSCYDNAVAESFFALLKEEIGTRHWPDRTTARAEIFAFIETFYNRGRLRKHPAWGYLTPLEIRQRHEQEHALAAQATSVPASRGKFSHQVTLEPVSA</sequence>
<dbReference type="SUPFAM" id="SSF53098">
    <property type="entry name" value="Ribonuclease H-like"/>
    <property type="match status" value="1"/>
</dbReference>
<feature type="domain" description="Integrase catalytic" evidence="2">
    <location>
        <begin position="126"/>
        <end position="290"/>
    </location>
</feature>
<evidence type="ECO:0000256" key="1">
    <source>
        <dbReference type="ARBA" id="ARBA00002286"/>
    </source>
</evidence>
<dbReference type="InterPro" id="IPR025948">
    <property type="entry name" value="HTH-like_dom"/>
</dbReference>
<reference evidence="3 4" key="1">
    <citation type="submission" date="2024-09" db="EMBL/GenBank/DDBJ databases">
        <authorList>
            <person name="Sun Q."/>
            <person name="Mori K."/>
        </authorList>
    </citation>
    <scope>NUCLEOTIDE SEQUENCE [LARGE SCALE GENOMIC DNA]</scope>
    <source>
        <strain evidence="3 4">JCM 3331</strain>
    </source>
</reference>
<dbReference type="Pfam" id="PF13333">
    <property type="entry name" value="rve_2"/>
    <property type="match status" value="1"/>
</dbReference>
<dbReference type="PROSITE" id="PS50994">
    <property type="entry name" value="INTEGRASE"/>
    <property type="match status" value="1"/>
</dbReference>
<protein>
    <submittedName>
        <fullName evidence="3">IS3 family transposase</fullName>
    </submittedName>
</protein>
<dbReference type="Pfam" id="PF00665">
    <property type="entry name" value="rve"/>
    <property type="match status" value="1"/>
</dbReference>
<dbReference type="Proteomes" id="UP001589710">
    <property type="component" value="Unassembled WGS sequence"/>
</dbReference>
<comment type="function">
    <text evidence="1">Involved in the transposition of the insertion sequence.</text>
</comment>
<evidence type="ECO:0000313" key="4">
    <source>
        <dbReference type="Proteomes" id="UP001589710"/>
    </source>
</evidence>
<dbReference type="NCBIfam" id="NF033516">
    <property type="entry name" value="transpos_IS3"/>
    <property type="match status" value="1"/>
</dbReference>
<dbReference type="InterPro" id="IPR050900">
    <property type="entry name" value="Transposase_IS3/IS150/IS904"/>
</dbReference>
<dbReference type="PANTHER" id="PTHR46889:SF4">
    <property type="entry name" value="TRANSPOSASE INSO FOR INSERTION SEQUENCE ELEMENT IS911B-RELATED"/>
    <property type="match status" value="1"/>
</dbReference>
<keyword evidence="4" id="KW-1185">Reference proteome</keyword>
<dbReference type="EMBL" id="JBHMCG010000024">
    <property type="protein sequence ID" value="MFB9571883.1"/>
    <property type="molecule type" value="Genomic_DNA"/>
</dbReference>
<organism evidence="3 4">
    <name type="scientific">Streptomyces yanii</name>
    <dbReference type="NCBI Taxonomy" id="78510"/>
    <lineage>
        <taxon>Bacteria</taxon>
        <taxon>Bacillati</taxon>
        <taxon>Actinomycetota</taxon>
        <taxon>Actinomycetes</taxon>
        <taxon>Kitasatosporales</taxon>
        <taxon>Streptomycetaceae</taxon>
        <taxon>Streptomyces</taxon>
    </lineage>
</organism>
<dbReference type="PANTHER" id="PTHR46889">
    <property type="entry name" value="TRANSPOSASE INSF FOR INSERTION SEQUENCE IS3B-RELATED"/>
    <property type="match status" value="1"/>
</dbReference>
<evidence type="ECO:0000313" key="3">
    <source>
        <dbReference type="EMBL" id="MFB9571883.1"/>
    </source>
</evidence>
<gene>
    <name evidence="3" type="ORF">ACFFTL_05895</name>
</gene>
<dbReference type="InterPro" id="IPR036397">
    <property type="entry name" value="RNaseH_sf"/>
</dbReference>
<dbReference type="InterPro" id="IPR048020">
    <property type="entry name" value="Transpos_IS3"/>
</dbReference>
<comment type="caution">
    <text evidence="3">The sequence shown here is derived from an EMBL/GenBank/DDBJ whole genome shotgun (WGS) entry which is preliminary data.</text>
</comment>
<dbReference type="InterPro" id="IPR012337">
    <property type="entry name" value="RNaseH-like_sf"/>
</dbReference>
<dbReference type="Pfam" id="PF13276">
    <property type="entry name" value="HTH_21"/>
    <property type="match status" value="1"/>
</dbReference>
<dbReference type="InterPro" id="IPR001584">
    <property type="entry name" value="Integrase_cat-core"/>
</dbReference>
<proteinExistence type="predicted"/>